<dbReference type="EMBL" id="UZAE01005884">
    <property type="protein sequence ID" value="VDO01882.1"/>
    <property type="molecule type" value="Genomic_DNA"/>
</dbReference>
<evidence type="ECO:0000313" key="1">
    <source>
        <dbReference type="EMBL" id="VDO01882.1"/>
    </source>
</evidence>
<keyword evidence="2" id="KW-1185">Reference proteome</keyword>
<evidence type="ECO:0000313" key="3">
    <source>
        <dbReference type="WBParaSite" id="HNAJ_0000602601-mRNA-1"/>
    </source>
</evidence>
<name>A0A0R3TG35_RODNA</name>
<dbReference type="AlphaFoldDB" id="A0A0R3TG35"/>
<dbReference type="WBParaSite" id="HNAJ_0000602601-mRNA-1">
    <property type="protein sequence ID" value="HNAJ_0000602601-mRNA-1"/>
    <property type="gene ID" value="HNAJ_0000602601"/>
</dbReference>
<proteinExistence type="predicted"/>
<reference evidence="1 2" key="2">
    <citation type="submission" date="2018-11" db="EMBL/GenBank/DDBJ databases">
        <authorList>
            <consortium name="Pathogen Informatics"/>
        </authorList>
    </citation>
    <scope>NUCLEOTIDE SEQUENCE [LARGE SCALE GENOMIC DNA]</scope>
</reference>
<evidence type="ECO:0000313" key="2">
    <source>
        <dbReference type="Proteomes" id="UP000278807"/>
    </source>
</evidence>
<dbReference type="Proteomes" id="UP000278807">
    <property type="component" value="Unassembled WGS sequence"/>
</dbReference>
<reference evidence="3" key="1">
    <citation type="submission" date="2017-02" db="UniProtKB">
        <authorList>
            <consortium name="WormBaseParasite"/>
        </authorList>
    </citation>
    <scope>IDENTIFICATION</scope>
</reference>
<gene>
    <name evidence="1" type="ORF">HNAJ_LOCUS6022</name>
</gene>
<organism evidence="3">
    <name type="scientific">Rodentolepis nana</name>
    <name type="common">Dwarf tapeworm</name>
    <name type="synonym">Hymenolepis nana</name>
    <dbReference type="NCBI Taxonomy" id="102285"/>
    <lineage>
        <taxon>Eukaryota</taxon>
        <taxon>Metazoa</taxon>
        <taxon>Spiralia</taxon>
        <taxon>Lophotrochozoa</taxon>
        <taxon>Platyhelminthes</taxon>
        <taxon>Cestoda</taxon>
        <taxon>Eucestoda</taxon>
        <taxon>Cyclophyllidea</taxon>
        <taxon>Hymenolepididae</taxon>
        <taxon>Rodentolepis</taxon>
    </lineage>
</organism>
<accession>A0A0R3TG35</accession>
<protein>
    <submittedName>
        <fullName evidence="3">Phorbol-ester/DAG-type domain-containing protein</fullName>
    </submittedName>
</protein>
<sequence>MCELQCQVTSNNETTGQSRSELKFGIERFLDKDHSMEIGDHSKPAGGYVMYGCQLRPTNRMLGNNSKPTNLQPAFISTNSSPQQVTTNVTLSSSLSKFVIPIFSTLSSPSVHQLSYSNMKPLSKLSQLFLSRFASLSCKICAKKLIPLLVDVSEHVTCVTPLKSNFNYIHSFRGGIQMSFIPTSPSTTQRLVAISLVFRSIGYLPR</sequence>